<dbReference type="InterPro" id="IPR023398">
    <property type="entry name" value="TIF_eIF4e-like"/>
</dbReference>
<evidence type="ECO:0000256" key="1">
    <source>
        <dbReference type="RuleBase" id="RU004374"/>
    </source>
</evidence>
<accession>A0A6G3MJA8</accession>
<dbReference type="SUPFAM" id="SSF55418">
    <property type="entry name" value="eIF4e-like"/>
    <property type="match status" value="1"/>
</dbReference>
<reference evidence="2" key="1">
    <citation type="submission" date="2018-11" db="EMBL/GenBank/DDBJ databases">
        <title>Henneguya salminicola genome and transcriptome.</title>
        <authorList>
            <person name="Yahalomi D."/>
            <person name="Atkinson S.D."/>
            <person name="Neuhof M."/>
            <person name="Chang E.S."/>
            <person name="Philippe H."/>
            <person name="Cartwright P."/>
            <person name="Bartholomew J.L."/>
            <person name="Huchon D."/>
        </authorList>
    </citation>
    <scope>NUCLEOTIDE SEQUENCE</scope>
    <source>
        <strain evidence="2">Hz1</strain>
        <tissue evidence="2">Whole</tissue>
    </source>
</reference>
<dbReference type="PANTHER" id="PTHR11960">
    <property type="entry name" value="EUKARYOTIC TRANSLATION INITIATION FACTOR 4E RELATED"/>
    <property type="match status" value="1"/>
</dbReference>
<dbReference type="Gene3D" id="3.30.760.10">
    <property type="entry name" value="RNA Cap, Translation Initiation Factor Eif4e"/>
    <property type="match status" value="1"/>
</dbReference>
<name>A0A6G3MJA8_HENSL</name>
<keyword evidence="1" id="KW-0648">Protein biosynthesis</keyword>
<protein>
    <submittedName>
        <fullName evidence="2">Eukaryotic translation initiation factor 4E (Trinotate prediction)</fullName>
    </submittedName>
</protein>
<dbReference type="GO" id="GO:0000340">
    <property type="term" value="F:RNA 7-methylguanosine cap binding"/>
    <property type="evidence" value="ECO:0007669"/>
    <property type="project" value="TreeGrafter"/>
</dbReference>
<dbReference type="GO" id="GO:0016281">
    <property type="term" value="C:eukaryotic translation initiation factor 4F complex"/>
    <property type="evidence" value="ECO:0007669"/>
    <property type="project" value="TreeGrafter"/>
</dbReference>
<proteinExistence type="inferred from homology"/>
<sequence length="207" mass="24213">MCILRSCEINMDKTSGSQDTVFPEHQSTLIQHPLNSVYSIWLRVPNKGSFLEFANSFVQISTFNTVEQFWSQYLHLKISNNQSSFDLCIFKQNILPMWEDKMNAEGGMLEIFSHTMDFALLFEKLTLYMIGEQLLPYDLVNGIYCRYRKTPSNRTVVQLWLKDYNEKLNEMIISSIKRSICSECGSKLRFKTMKNVDQLTYAREHTA</sequence>
<dbReference type="GO" id="GO:0003743">
    <property type="term" value="F:translation initiation factor activity"/>
    <property type="evidence" value="ECO:0007669"/>
    <property type="project" value="UniProtKB-KW"/>
</dbReference>
<dbReference type="Pfam" id="PF01652">
    <property type="entry name" value="IF4E"/>
    <property type="match status" value="1"/>
</dbReference>
<evidence type="ECO:0000313" key="2">
    <source>
        <dbReference type="EMBL" id="NDJ94110.1"/>
    </source>
</evidence>
<keyword evidence="1" id="KW-0694">RNA-binding</keyword>
<dbReference type="EMBL" id="GHBP01006584">
    <property type="protein sequence ID" value="NDJ94110.1"/>
    <property type="molecule type" value="Transcribed_RNA"/>
</dbReference>
<dbReference type="InterPro" id="IPR001040">
    <property type="entry name" value="TIF_eIF_4E"/>
</dbReference>
<organism evidence="2">
    <name type="scientific">Henneguya salminicola</name>
    <name type="common">Myxosporean</name>
    <dbReference type="NCBI Taxonomy" id="69463"/>
    <lineage>
        <taxon>Eukaryota</taxon>
        <taxon>Metazoa</taxon>
        <taxon>Cnidaria</taxon>
        <taxon>Myxozoa</taxon>
        <taxon>Myxosporea</taxon>
        <taxon>Bivalvulida</taxon>
        <taxon>Platysporina</taxon>
        <taxon>Myxobolidae</taxon>
        <taxon>Henneguya</taxon>
    </lineage>
</organism>
<dbReference type="OrthoDB" id="590761at2759"/>
<keyword evidence="1 2" id="KW-0396">Initiation factor</keyword>
<comment type="similarity">
    <text evidence="1">Belongs to the eukaryotic initiation factor 4E family.</text>
</comment>
<dbReference type="AlphaFoldDB" id="A0A6G3MJA8"/>